<dbReference type="KEGG" id="llu:AKJ09_03365"/>
<dbReference type="STRING" id="1391654.AKJ09_03365"/>
<feature type="chain" id="PRO_5005466253" description="Lipoprotein" evidence="1">
    <location>
        <begin position="21"/>
        <end position="284"/>
    </location>
</feature>
<keyword evidence="3" id="KW-1185">Reference proteome</keyword>
<name>A0A0K1PTJ6_9BACT</name>
<dbReference type="PROSITE" id="PS51257">
    <property type="entry name" value="PROKAR_LIPOPROTEIN"/>
    <property type="match status" value="1"/>
</dbReference>
<dbReference type="EMBL" id="CP012333">
    <property type="protein sequence ID" value="AKU96701.1"/>
    <property type="molecule type" value="Genomic_DNA"/>
</dbReference>
<evidence type="ECO:0008006" key="4">
    <source>
        <dbReference type="Google" id="ProtNLM"/>
    </source>
</evidence>
<sequence>MWTRSRFALLVLVPALFVGCEPGGASSSSPQDWTGTAGRRPSGSLIRWFNGYVPTDGRPMGDIEVYLNAEGIGFDTKVTVPLGTVSSPYDPRIDDRGEAALSVYPSTGQEGERVIVQHSWTPRPGETRTFFLGATRGPDGASTGSVHEFVHAIDEPTQPGKGTVDVDLLLLQKLSAPDEGTAWYFGVDGTCASGYRVSNGAIESTDARVTPDEVRSFALPPGMHAGGLHLKSDCSDPPFVGESFEIIREGAHTVFAVYTTTVPARSDTLRVGVVPLVPVTAPAL</sequence>
<evidence type="ECO:0000313" key="2">
    <source>
        <dbReference type="EMBL" id="AKU96701.1"/>
    </source>
</evidence>
<keyword evidence="1" id="KW-0732">Signal</keyword>
<reference evidence="2 3" key="1">
    <citation type="submission" date="2015-08" db="EMBL/GenBank/DDBJ databases">
        <authorList>
            <person name="Babu N.S."/>
            <person name="Beckwith C.J."/>
            <person name="Beseler K.G."/>
            <person name="Brison A."/>
            <person name="Carone J.V."/>
            <person name="Caskin T.P."/>
            <person name="Diamond M."/>
            <person name="Durham M.E."/>
            <person name="Foxe J.M."/>
            <person name="Go M."/>
            <person name="Henderson B.A."/>
            <person name="Jones I.B."/>
            <person name="McGettigan J.A."/>
            <person name="Micheletti S.J."/>
            <person name="Nasrallah M.E."/>
            <person name="Ortiz D."/>
            <person name="Piller C.R."/>
            <person name="Privatt S.R."/>
            <person name="Schneider S.L."/>
            <person name="Sharp S."/>
            <person name="Smith T.C."/>
            <person name="Stanton J.D."/>
            <person name="Ullery H.E."/>
            <person name="Wilson R.J."/>
            <person name="Serrano M.G."/>
            <person name="Buck G."/>
            <person name="Lee V."/>
            <person name="Wang Y."/>
            <person name="Carvalho R."/>
            <person name="Voegtly L."/>
            <person name="Shi R."/>
            <person name="Duckworth R."/>
            <person name="Johnson A."/>
            <person name="Loviza R."/>
            <person name="Walstead R."/>
            <person name="Shah Z."/>
            <person name="Kiflezghi M."/>
            <person name="Wade K."/>
            <person name="Ball S.L."/>
            <person name="Bradley K.W."/>
            <person name="Asai D.J."/>
            <person name="Bowman C.A."/>
            <person name="Russell D.A."/>
            <person name="Pope W.H."/>
            <person name="Jacobs-Sera D."/>
            <person name="Hendrix R.W."/>
            <person name="Hatfull G.F."/>
        </authorList>
    </citation>
    <scope>NUCLEOTIDE SEQUENCE [LARGE SCALE GENOMIC DNA]</scope>
    <source>
        <strain evidence="2 3">DSM 27648</strain>
    </source>
</reference>
<dbReference type="Proteomes" id="UP000064967">
    <property type="component" value="Chromosome"/>
</dbReference>
<dbReference type="RefSeq" id="WP_146647948.1">
    <property type="nucleotide sequence ID" value="NZ_CP012333.1"/>
</dbReference>
<protein>
    <recommendedName>
        <fullName evidence="4">Lipoprotein</fullName>
    </recommendedName>
</protein>
<accession>A0A0K1PTJ6</accession>
<feature type="signal peptide" evidence="1">
    <location>
        <begin position="1"/>
        <end position="20"/>
    </location>
</feature>
<organism evidence="2 3">
    <name type="scientific">Labilithrix luteola</name>
    <dbReference type="NCBI Taxonomy" id="1391654"/>
    <lineage>
        <taxon>Bacteria</taxon>
        <taxon>Pseudomonadati</taxon>
        <taxon>Myxococcota</taxon>
        <taxon>Polyangia</taxon>
        <taxon>Polyangiales</taxon>
        <taxon>Labilitrichaceae</taxon>
        <taxon>Labilithrix</taxon>
    </lineage>
</organism>
<dbReference type="AlphaFoldDB" id="A0A0K1PTJ6"/>
<proteinExistence type="predicted"/>
<evidence type="ECO:0000313" key="3">
    <source>
        <dbReference type="Proteomes" id="UP000064967"/>
    </source>
</evidence>
<gene>
    <name evidence="2" type="ORF">AKJ09_03365</name>
</gene>
<evidence type="ECO:0000256" key="1">
    <source>
        <dbReference type="SAM" id="SignalP"/>
    </source>
</evidence>